<evidence type="ECO:0000313" key="3">
    <source>
        <dbReference type="WBParaSite" id="HPBE_0002499901-mRNA-1"/>
    </source>
</evidence>
<evidence type="ECO:0000313" key="2">
    <source>
        <dbReference type="Proteomes" id="UP000050761"/>
    </source>
</evidence>
<protein>
    <submittedName>
        <fullName evidence="3">Reverse transcriptase</fullName>
    </submittedName>
</protein>
<gene>
    <name evidence="1" type="ORF">HPBE_LOCUS24999</name>
</gene>
<organism evidence="2 3">
    <name type="scientific">Heligmosomoides polygyrus</name>
    <name type="common">Parasitic roundworm</name>
    <dbReference type="NCBI Taxonomy" id="6339"/>
    <lineage>
        <taxon>Eukaryota</taxon>
        <taxon>Metazoa</taxon>
        <taxon>Ecdysozoa</taxon>
        <taxon>Nematoda</taxon>
        <taxon>Chromadorea</taxon>
        <taxon>Rhabditida</taxon>
        <taxon>Rhabditina</taxon>
        <taxon>Rhabditomorpha</taxon>
        <taxon>Strongyloidea</taxon>
        <taxon>Heligmosomidae</taxon>
        <taxon>Heligmosomoides</taxon>
    </lineage>
</organism>
<dbReference type="Proteomes" id="UP000050761">
    <property type="component" value="Unassembled WGS sequence"/>
</dbReference>
<name>A0A183GQM9_HELPZ</name>
<keyword evidence="2" id="KW-1185">Reference proteome</keyword>
<dbReference type="WBParaSite" id="HPBE_0002499901-mRNA-1">
    <property type="protein sequence ID" value="HPBE_0002499901-mRNA-1"/>
    <property type="gene ID" value="HPBE_0002499901"/>
</dbReference>
<sequence length="114" mass="13740">METKMLRWTAGVTRMDRIRNEAIRQKFAFAPIADKMREARLRWYGRVLRGKEDSVRRIDLNFEEIGKRPRGRSKQCWSDMDLKVAGVHPDLALDRERWRRDTRIANPVTKWDKR</sequence>
<dbReference type="EMBL" id="UZAH01037200">
    <property type="protein sequence ID" value="VDP48491.1"/>
    <property type="molecule type" value="Genomic_DNA"/>
</dbReference>
<accession>A0A183GQM9</accession>
<reference evidence="1 2" key="1">
    <citation type="submission" date="2018-11" db="EMBL/GenBank/DDBJ databases">
        <authorList>
            <consortium name="Pathogen Informatics"/>
        </authorList>
    </citation>
    <scope>NUCLEOTIDE SEQUENCE [LARGE SCALE GENOMIC DNA]</scope>
</reference>
<dbReference type="AlphaFoldDB" id="A0A183GQM9"/>
<proteinExistence type="predicted"/>
<accession>A0A3P8DWS5</accession>
<reference evidence="3" key="2">
    <citation type="submission" date="2019-09" db="UniProtKB">
        <authorList>
            <consortium name="WormBaseParasite"/>
        </authorList>
    </citation>
    <scope>IDENTIFICATION</scope>
</reference>
<evidence type="ECO:0000313" key="1">
    <source>
        <dbReference type="EMBL" id="VDP48491.1"/>
    </source>
</evidence>
<dbReference type="OrthoDB" id="425681at2759"/>